<name>A0ABV7KGH9_9HYPH</name>
<dbReference type="EMBL" id="JBHRTK010000035">
    <property type="protein sequence ID" value="MFC3209345.1"/>
    <property type="molecule type" value="Genomic_DNA"/>
</dbReference>
<dbReference type="PANTHER" id="PTHR10584">
    <property type="entry name" value="SUGAR KINASE"/>
    <property type="match status" value="1"/>
</dbReference>
<evidence type="ECO:0000313" key="5">
    <source>
        <dbReference type="Proteomes" id="UP001595583"/>
    </source>
</evidence>
<organism evidence="4 5">
    <name type="scientific">Aquamicrobium soli</name>
    <dbReference type="NCBI Taxonomy" id="1811518"/>
    <lineage>
        <taxon>Bacteria</taxon>
        <taxon>Pseudomonadati</taxon>
        <taxon>Pseudomonadota</taxon>
        <taxon>Alphaproteobacteria</taxon>
        <taxon>Hyphomicrobiales</taxon>
        <taxon>Phyllobacteriaceae</taxon>
        <taxon>Aquamicrobium</taxon>
    </lineage>
</organism>
<dbReference type="Gene3D" id="3.40.1190.20">
    <property type="match status" value="1"/>
</dbReference>
<evidence type="ECO:0000259" key="3">
    <source>
        <dbReference type="Pfam" id="PF00294"/>
    </source>
</evidence>
<keyword evidence="2 4" id="KW-0418">Kinase</keyword>
<evidence type="ECO:0000313" key="4">
    <source>
        <dbReference type="EMBL" id="MFC3209345.1"/>
    </source>
</evidence>
<dbReference type="RefSeq" id="WP_378225646.1">
    <property type="nucleotide sequence ID" value="NZ_JBHRTK010000035.1"/>
</dbReference>
<evidence type="ECO:0000256" key="1">
    <source>
        <dbReference type="ARBA" id="ARBA00022679"/>
    </source>
</evidence>
<gene>
    <name evidence="4" type="ORF">ACFOHJ_24275</name>
</gene>
<dbReference type="InterPro" id="IPR011611">
    <property type="entry name" value="PfkB_dom"/>
</dbReference>
<protein>
    <submittedName>
        <fullName evidence="4">Carbohydrate kinase family protein</fullName>
    </submittedName>
</protein>
<keyword evidence="1" id="KW-0808">Transferase</keyword>
<dbReference type="PANTHER" id="PTHR10584:SF166">
    <property type="entry name" value="RIBOKINASE"/>
    <property type="match status" value="1"/>
</dbReference>
<dbReference type="Pfam" id="PF00294">
    <property type="entry name" value="PfkB"/>
    <property type="match status" value="1"/>
</dbReference>
<dbReference type="CDD" id="cd01941">
    <property type="entry name" value="YeiC_kinase_like"/>
    <property type="match status" value="1"/>
</dbReference>
<feature type="domain" description="Carbohydrate kinase PfkB" evidence="3">
    <location>
        <begin position="7"/>
        <end position="292"/>
    </location>
</feature>
<dbReference type="InterPro" id="IPR029056">
    <property type="entry name" value="Ribokinase-like"/>
</dbReference>
<dbReference type="GO" id="GO:0016301">
    <property type="term" value="F:kinase activity"/>
    <property type="evidence" value="ECO:0007669"/>
    <property type="project" value="UniProtKB-KW"/>
</dbReference>
<keyword evidence="5" id="KW-1185">Reference proteome</keyword>
<dbReference type="Proteomes" id="UP001595583">
    <property type="component" value="Unassembled WGS sequence"/>
</dbReference>
<reference evidence="5" key="1">
    <citation type="journal article" date="2019" name="Int. J. Syst. Evol. Microbiol.">
        <title>The Global Catalogue of Microorganisms (GCM) 10K type strain sequencing project: providing services to taxonomists for standard genome sequencing and annotation.</title>
        <authorList>
            <consortium name="The Broad Institute Genomics Platform"/>
            <consortium name="The Broad Institute Genome Sequencing Center for Infectious Disease"/>
            <person name="Wu L."/>
            <person name="Ma J."/>
        </authorList>
    </citation>
    <scope>NUCLEOTIDE SEQUENCE [LARGE SCALE GENOMIC DNA]</scope>
    <source>
        <strain evidence="5">KCTC 52165</strain>
    </source>
</reference>
<accession>A0ABV7KGH9</accession>
<evidence type="ECO:0000256" key="2">
    <source>
        <dbReference type="ARBA" id="ARBA00022777"/>
    </source>
</evidence>
<comment type="caution">
    <text evidence="4">The sequence shown here is derived from an EMBL/GenBank/DDBJ whole genome shotgun (WGS) entry which is preliminary data.</text>
</comment>
<proteinExistence type="predicted"/>
<sequence>MTRSPRLLAFGGAHIDRRGRVSGAYVPAASNPGTLREEVGGGTFNALRWAVRRGLAASLCSIRGGDDAGDRVARAIEAASIRDLSAVFLDRTTPSYTALIDAEGELIAGLADMGLYDLAFPKQMRRSKLREAAAGADALLCDANLPTAALERCLDLAGGKPCFGIAISPAKIVRFVPLLDRLSILFMNRREAAALTGQALDTPGAELVAALRKLDLERAVVTGGSGPLLAYEAEGAFTITPPALPAIADVTGAGDALAGTTIAALMQGQALRPALREGIAASMLTLASTDAAPGFTPAAFARALALVPEPVEVA</sequence>
<dbReference type="SUPFAM" id="SSF53613">
    <property type="entry name" value="Ribokinase-like"/>
    <property type="match status" value="1"/>
</dbReference>